<comment type="caution">
    <text evidence="2">The sequence shown here is derived from an EMBL/GenBank/DDBJ whole genome shotgun (WGS) entry which is preliminary data.</text>
</comment>
<sequence length="152" mass="16502">MIVTSRALAHAQGTPAPASPQHDAQSSQPTQPACSLRPKPGQARRRRPFLCPLCTDTSILTLTFTTSPSTEDATPLALSGDALHTTIRSHTRSEPPSRSVRPLPPLQQPTPTQEHGKTPRDISRTFYPYPPGPRNVLLLSHNHGFSPVLQPP</sequence>
<evidence type="ECO:0000313" key="2">
    <source>
        <dbReference type="EMBL" id="KAF5848601.1"/>
    </source>
</evidence>
<gene>
    <name evidence="2" type="ORF">GGP41_009695</name>
</gene>
<evidence type="ECO:0000313" key="3">
    <source>
        <dbReference type="Proteomes" id="UP000624244"/>
    </source>
</evidence>
<protein>
    <submittedName>
        <fullName evidence="2">Uncharacterized protein</fullName>
    </submittedName>
</protein>
<feature type="compositionally biased region" description="Basic and acidic residues" evidence="1">
    <location>
        <begin position="114"/>
        <end position="123"/>
    </location>
</feature>
<feature type="region of interest" description="Disordered" evidence="1">
    <location>
        <begin position="1"/>
        <end position="48"/>
    </location>
</feature>
<dbReference type="Proteomes" id="UP000624244">
    <property type="component" value="Unassembled WGS sequence"/>
</dbReference>
<evidence type="ECO:0000256" key="1">
    <source>
        <dbReference type="SAM" id="MobiDB-lite"/>
    </source>
</evidence>
<feature type="region of interest" description="Disordered" evidence="1">
    <location>
        <begin position="65"/>
        <end position="124"/>
    </location>
</feature>
<proteinExistence type="predicted"/>
<name>A0A8H5ZG23_COCSA</name>
<feature type="compositionally biased region" description="Polar residues" evidence="1">
    <location>
        <begin position="22"/>
        <end position="33"/>
    </location>
</feature>
<dbReference type="EMBL" id="WNKQ01000010">
    <property type="protein sequence ID" value="KAF5848601.1"/>
    <property type="molecule type" value="Genomic_DNA"/>
</dbReference>
<accession>A0A8H5ZG23</accession>
<reference evidence="2" key="1">
    <citation type="submission" date="2019-11" db="EMBL/GenBank/DDBJ databases">
        <title>Bipolaris sorokiniana Genome sequencing.</title>
        <authorList>
            <person name="Wang H."/>
        </authorList>
    </citation>
    <scope>NUCLEOTIDE SEQUENCE</scope>
</reference>
<dbReference type="AlphaFoldDB" id="A0A8H5ZG23"/>
<organism evidence="2 3">
    <name type="scientific">Cochliobolus sativus</name>
    <name type="common">Common root rot and spot blotch fungus</name>
    <name type="synonym">Bipolaris sorokiniana</name>
    <dbReference type="NCBI Taxonomy" id="45130"/>
    <lineage>
        <taxon>Eukaryota</taxon>
        <taxon>Fungi</taxon>
        <taxon>Dikarya</taxon>
        <taxon>Ascomycota</taxon>
        <taxon>Pezizomycotina</taxon>
        <taxon>Dothideomycetes</taxon>
        <taxon>Pleosporomycetidae</taxon>
        <taxon>Pleosporales</taxon>
        <taxon>Pleosporineae</taxon>
        <taxon>Pleosporaceae</taxon>
        <taxon>Bipolaris</taxon>
    </lineage>
</organism>